<dbReference type="EMBL" id="JBBNAF010000013">
    <property type="protein sequence ID" value="KAK9086535.1"/>
    <property type="molecule type" value="Genomic_DNA"/>
</dbReference>
<dbReference type="Proteomes" id="UP001420932">
    <property type="component" value="Unassembled WGS sequence"/>
</dbReference>
<evidence type="ECO:0000259" key="5">
    <source>
        <dbReference type="Pfam" id="PF23598"/>
    </source>
</evidence>
<name>A0AAP0HKX1_9MAGN</name>
<dbReference type="InterPro" id="IPR036388">
    <property type="entry name" value="WH-like_DNA-bd_sf"/>
</dbReference>
<dbReference type="AlphaFoldDB" id="A0AAP0HKX1"/>
<comment type="caution">
    <text evidence="6">The sequence shown here is derived from an EMBL/GenBank/DDBJ whole genome shotgun (WGS) entry which is preliminary data.</text>
</comment>
<protein>
    <submittedName>
        <fullName evidence="6">Uncharacterized protein</fullName>
    </submittedName>
</protein>
<dbReference type="InterPro" id="IPR055414">
    <property type="entry name" value="LRR_R13L4/SHOC2-like"/>
</dbReference>
<keyword evidence="3" id="KW-0611">Plant defense</keyword>
<accession>A0AAP0HKX1</accession>
<dbReference type="Pfam" id="PF23598">
    <property type="entry name" value="LRR_14"/>
    <property type="match status" value="1"/>
</dbReference>
<dbReference type="Pfam" id="PF00560">
    <property type="entry name" value="LRR_1"/>
    <property type="match status" value="1"/>
</dbReference>
<evidence type="ECO:0000256" key="2">
    <source>
        <dbReference type="ARBA" id="ARBA00022737"/>
    </source>
</evidence>
<evidence type="ECO:0000259" key="4">
    <source>
        <dbReference type="Pfam" id="PF23559"/>
    </source>
</evidence>
<dbReference type="PANTHER" id="PTHR47186:SF13">
    <property type="entry name" value="DISEASE RESISTANCE PROTEIN RGA3"/>
    <property type="match status" value="1"/>
</dbReference>
<dbReference type="SMART" id="SM00369">
    <property type="entry name" value="LRR_TYP"/>
    <property type="match status" value="8"/>
</dbReference>
<gene>
    <name evidence="6" type="ORF">Syun_028929</name>
</gene>
<dbReference type="GO" id="GO:0006952">
    <property type="term" value="P:defense response"/>
    <property type="evidence" value="ECO:0007669"/>
    <property type="project" value="UniProtKB-KW"/>
</dbReference>
<dbReference type="Gene3D" id="1.10.10.10">
    <property type="entry name" value="Winged helix-like DNA-binding domain superfamily/Winged helix DNA-binding domain"/>
    <property type="match status" value="1"/>
</dbReference>
<evidence type="ECO:0000256" key="3">
    <source>
        <dbReference type="ARBA" id="ARBA00022821"/>
    </source>
</evidence>
<dbReference type="InterPro" id="IPR058922">
    <property type="entry name" value="WHD_DRP"/>
</dbReference>
<reference evidence="6 7" key="1">
    <citation type="submission" date="2024-01" db="EMBL/GenBank/DDBJ databases">
        <title>Genome assemblies of Stephania.</title>
        <authorList>
            <person name="Yang L."/>
        </authorList>
    </citation>
    <scope>NUCLEOTIDE SEQUENCE [LARGE SCALE GENOMIC DNA]</scope>
    <source>
        <strain evidence="6">YNDBR</strain>
        <tissue evidence="6">Leaf</tissue>
    </source>
</reference>
<evidence type="ECO:0000313" key="7">
    <source>
        <dbReference type="Proteomes" id="UP001420932"/>
    </source>
</evidence>
<dbReference type="Pfam" id="PF23559">
    <property type="entry name" value="WHD_DRP"/>
    <property type="match status" value="1"/>
</dbReference>
<dbReference type="InterPro" id="IPR003591">
    <property type="entry name" value="Leu-rich_rpt_typical-subtyp"/>
</dbReference>
<keyword evidence="1" id="KW-0433">Leucine-rich repeat</keyword>
<organism evidence="6 7">
    <name type="scientific">Stephania yunnanensis</name>
    <dbReference type="NCBI Taxonomy" id="152371"/>
    <lineage>
        <taxon>Eukaryota</taxon>
        <taxon>Viridiplantae</taxon>
        <taxon>Streptophyta</taxon>
        <taxon>Embryophyta</taxon>
        <taxon>Tracheophyta</taxon>
        <taxon>Spermatophyta</taxon>
        <taxon>Magnoliopsida</taxon>
        <taxon>Ranunculales</taxon>
        <taxon>Menispermaceae</taxon>
        <taxon>Menispermoideae</taxon>
        <taxon>Cissampelideae</taxon>
        <taxon>Stephania</taxon>
    </lineage>
</organism>
<keyword evidence="7" id="KW-1185">Reference proteome</keyword>
<evidence type="ECO:0000256" key="1">
    <source>
        <dbReference type="ARBA" id="ARBA00022614"/>
    </source>
</evidence>
<dbReference type="Gene3D" id="3.80.10.10">
    <property type="entry name" value="Ribonuclease Inhibitor"/>
    <property type="match status" value="3"/>
</dbReference>
<proteinExistence type="predicted"/>
<evidence type="ECO:0000313" key="6">
    <source>
        <dbReference type="EMBL" id="KAK9086535.1"/>
    </source>
</evidence>
<sequence>MSKEEIVHLWMANDLLQSERMEPEVVGENVFGELLSHSFFQDIEKNKDGKIETVKIHDLIHDLASAVMKSEYSLIEVGMARNVIKSGIQDDEIRLRHVSLILLGPLETCVVDVSGIHRFLSSHQRHLRTLSLISNEDRGMFVSHVISVISDLKNLRAVKVQSWNAEISLPLSFGDKLKHLRYLNLSGCGLSLLHGESFRGMKNLQILDLSQNENLKTLPDSMGEYMEHLKHLNLGGCGLSSLHAELFRGMKNLQFLDLSQNRSLKTLPDSIGEYMEHLKHLNLNGCGLSSMHAESFLGMKKLEFLDLSRNSKYLETIPDSIGNLEQLRHLNLSGNIDIKVLPESLGNLTKLETLKLNDCRALIMLPQSTSKLCSLKRLENKRCGGLRGMPSGIGQGLSGLEKLSMWVWGSEESENIEGLRGLSLLAGSLVIKINGLRKEDDAALHDVEEVLTNKTNLSKLVIWFNYNGGDDMCSISEQVLQILKPPSNIEWLNIQLYEGRRFPEWMEMRDPHSSSSFPRLRTIKLNWMWKLEEWVLNWRHKEECLPALQHLRIEYCNGLKGLPKELGNLATLKSLDVYFCKELVSVPQLELMTSLKNLSIASCPKLKFVFHGLRHLTSLQSLDIRGCPGVVIPKEELDPLVTLRGPSFHEDIDEELIHDQYDHQEDSTTT</sequence>
<dbReference type="Pfam" id="PF13855">
    <property type="entry name" value="LRR_8"/>
    <property type="match status" value="1"/>
</dbReference>
<dbReference type="PANTHER" id="PTHR47186">
    <property type="entry name" value="LEUCINE-RICH REPEAT-CONTAINING PROTEIN 57"/>
    <property type="match status" value="1"/>
</dbReference>
<feature type="domain" description="Disease resistance protein winged helix" evidence="4">
    <location>
        <begin position="2"/>
        <end position="64"/>
    </location>
</feature>
<dbReference type="InterPro" id="IPR032675">
    <property type="entry name" value="LRR_dom_sf"/>
</dbReference>
<feature type="domain" description="Disease resistance R13L4/SHOC-2-like LRR" evidence="5">
    <location>
        <begin position="278"/>
        <end position="536"/>
    </location>
</feature>
<keyword evidence="2" id="KW-0677">Repeat</keyword>
<dbReference type="SUPFAM" id="SSF52058">
    <property type="entry name" value="L domain-like"/>
    <property type="match status" value="2"/>
</dbReference>
<dbReference type="InterPro" id="IPR001611">
    <property type="entry name" value="Leu-rich_rpt"/>
</dbReference>